<dbReference type="Pfam" id="PF01565">
    <property type="entry name" value="FAD_binding_4"/>
    <property type="match status" value="1"/>
</dbReference>
<gene>
    <name evidence="6" type="ORF">SBOR_4210</name>
</gene>
<dbReference type="GO" id="GO:0071949">
    <property type="term" value="F:FAD binding"/>
    <property type="evidence" value="ECO:0007669"/>
    <property type="project" value="InterPro"/>
</dbReference>
<comment type="similarity">
    <text evidence="1">Belongs to the oxygen-dependent FAD-linked oxidoreductase family.</text>
</comment>
<evidence type="ECO:0000313" key="6">
    <source>
        <dbReference type="EMBL" id="ESZ95415.1"/>
    </source>
</evidence>
<dbReference type="GO" id="GO:0016491">
    <property type="term" value="F:oxidoreductase activity"/>
    <property type="evidence" value="ECO:0007669"/>
    <property type="project" value="UniProtKB-KW"/>
</dbReference>
<dbReference type="InterPro" id="IPR050416">
    <property type="entry name" value="FAD-linked_Oxidoreductase"/>
</dbReference>
<dbReference type="AlphaFoldDB" id="W9CLP0"/>
<evidence type="ECO:0000256" key="2">
    <source>
        <dbReference type="ARBA" id="ARBA00022630"/>
    </source>
</evidence>
<keyword evidence="2" id="KW-0285">Flavoprotein</keyword>
<dbReference type="OrthoDB" id="2151789at2759"/>
<evidence type="ECO:0000256" key="4">
    <source>
        <dbReference type="ARBA" id="ARBA00023002"/>
    </source>
</evidence>
<dbReference type="PROSITE" id="PS51387">
    <property type="entry name" value="FAD_PCMH"/>
    <property type="match status" value="1"/>
</dbReference>
<dbReference type="Gene3D" id="3.30.465.10">
    <property type="match status" value="1"/>
</dbReference>
<protein>
    <recommendedName>
        <fullName evidence="5">FAD-binding PCMH-type domain-containing protein</fullName>
    </recommendedName>
</protein>
<dbReference type="InterPro" id="IPR036318">
    <property type="entry name" value="FAD-bd_PCMH-like_sf"/>
</dbReference>
<proteinExistence type="inferred from homology"/>
<accession>W9CLP0</accession>
<comment type="caution">
    <text evidence="6">The sequence shown here is derived from an EMBL/GenBank/DDBJ whole genome shotgun (WGS) entry which is preliminary data.</text>
</comment>
<organism evidence="6 7">
    <name type="scientific">Sclerotinia borealis (strain F-4128)</name>
    <dbReference type="NCBI Taxonomy" id="1432307"/>
    <lineage>
        <taxon>Eukaryota</taxon>
        <taxon>Fungi</taxon>
        <taxon>Dikarya</taxon>
        <taxon>Ascomycota</taxon>
        <taxon>Pezizomycotina</taxon>
        <taxon>Leotiomycetes</taxon>
        <taxon>Helotiales</taxon>
        <taxon>Sclerotiniaceae</taxon>
        <taxon>Sclerotinia</taxon>
    </lineage>
</organism>
<keyword evidence="4" id="KW-0560">Oxidoreductase</keyword>
<dbReference type="HOGENOM" id="CLU_018354_1_1_1"/>
<dbReference type="InterPro" id="IPR016166">
    <property type="entry name" value="FAD-bd_PCMH"/>
</dbReference>
<evidence type="ECO:0000259" key="5">
    <source>
        <dbReference type="PROSITE" id="PS51387"/>
    </source>
</evidence>
<evidence type="ECO:0000256" key="1">
    <source>
        <dbReference type="ARBA" id="ARBA00005466"/>
    </source>
</evidence>
<feature type="domain" description="FAD-binding PCMH-type" evidence="5">
    <location>
        <begin position="37"/>
        <end position="213"/>
    </location>
</feature>
<evidence type="ECO:0000256" key="3">
    <source>
        <dbReference type="ARBA" id="ARBA00022827"/>
    </source>
</evidence>
<dbReference type="Proteomes" id="UP000019487">
    <property type="component" value="Unassembled WGS sequence"/>
</dbReference>
<evidence type="ECO:0000313" key="7">
    <source>
        <dbReference type="Proteomes" id="UP000019487"/>
    </source>
</evidence>
<dbReference type="STRING" id="1432307.W9CLP0"/>
<reference evidence="6 7" key="1">
    <citation type="journal article" date="2014" name="Genome Announc.">
        <title>Draft genome sequence of Sclerotinia borealis, a psychrophilic plant pathogenic fungus.</title>
        <authorList>
            <person name="Mardanov A.V."/>
            <person name="Beletsky A.V."/>
            <person name="Kadnikov V.V."/>
            <person name="Ignatov A.N."/>
            <person name="Ravin N.V."/>
        </authorList>
    </citation>
    <scope>NUCLEOTIDE SEQUENCE [LARGE SCALE GENOMIC DNA]</scope>
    <source>
        <strain evidence="7">F-4157</strain>
    </source>
</reference>
<dbReference type="InterPro" id="IPR006094">
    <property type="entry name" value="Oxid_FAD_bind_N"/>
</dbReference>
<keyword evidence="3" id="KW-0274">FAD</keyword>
<keyword evidence="7" id="KW-1185">Reference proteome</keyword>
<dbReference type="PANTHER" id="PTHR42973">
    <property type="entry name" value="BINDING OXIDOREDUCTASE, PUTATIVE (AFU_ORTHOLOGUE AFUA_1G17690)-RELATED"/>
    <property type="match status" value="1"/>
</dbReference>
<dbReference type="EMBL" id="AYSA01000187">
    <property type="protein sequence ID" value="ESZ95415.1"/>
    <property type="molecule type" value="Genomic_DNA"/>
</dbReference>
<name>W9CLP0_SCLBF</name>
<dbReference type="InterPro" id="IPR016169">
    <property type="entry name" value="FAD-bd_PCMH_sub2"/>
</dbReference>
<sequence>MSLSELLSSLADTTGKLLLPDSEDYKIINGSYFTAFGNEIKPSYIAKPTNVEDFSKLIKILRPLLIRGDCQIAVRGGGHTPYGSSANIEGGVTVDTRGLKGITLSEDKSIVEIAAGETWTTVYKELEKHGLSTAGGRVGRVGVTGFVLGGGLSLYSTSRGFACDSVVDFEVVLASGEVVHANARENSDLWIALKGGLNNFGIVTSFKMKTFESGNIWGGATYYMPGTYSQVIEAACDLVSTETDEYTHVMCSVGYGYGHQIVICLMYHTKGQENPPSLQRFTSIQPQVEQMNSMKVGSHLDFCDELSAFTSDGSRQFYASCTIRPDVALMTAFEVEWQKTLATLKDAEGFTFAFGFQPLAKSLLEHSALEGGNSTGLTPSDGPLFVVLLNPVWASAADDERMTSGVTKLLAEFRRLASEKDLLHPYIFTNYAYKTDDVFKGYGEESVAKLKEASTKWDPEGIFQKGVPGGWKVGNL</sequence>
<dbReference type="SUPFAM" id="SSF56176">
    <property type="entry name" value="FAD-binding/transporter-associated domain-like"/>
    <property type="match status" value="1"/>
</dbReference>
<dbReference type="PANTHER" id="PTHR42973:SF22">
    <property type="entry name" value="FAD-BINDING PCMH-TYPE DOMAIN-CONTAINING PROTEIN-RELATED"/>
    <property type="match status" value="1"/>
</dbReference>